<dbReference type="GO" id="GO:0005737">
    <property type="term" value="C:cytoplasm"/>
    <property type="evidence" value="ECO:0007669"/>
    <property type="project" value="TreeGrafter"/>
</dbReference>
<dbReference type="PANTHER" id="PTHR13601:SF2">
    <property type="entry name" value="GAMETOGENETIN-BINDING PROTEIN 2"/>
    <property type="match status" value="1"/>
</dbReference>
<protein>
    <submittedName>
        <fullName evidence="1">Uncharacterized protein</fullName>
    </submittedName>
</protein>
<reference evidence="1" key="1">
    <citation type="submission" date="2021-02" db="EMBL/GenBank/DDBJ databases">
        <authorList>
            <person name="Nowell W R."/>
        </authorList>
    </citation>
    <scope>NUCLEOTIDE SEQUENCE</scope>
</reference>
<dbReference type="EMBL" id="CAJOBI010129698">
    <property type="protein sequence ID" value="CAF4718370.1"/>
    <property type="molecule type" value="Genomic_DNA"/>
</dbReference>
<gene>
    <name evidence="1" type="ORF">SMN809_LOCUS43750</name>
</gene>
<feature type="non-terminal residue" evidence="1">
    <location>
        <position position="53"/>
    </location>
</feature>
<dbReference type="InterPro" id="IPR026073">
    <property type="entry name" value="GGNBP2"/>
</dbReference>
<sequence>EADCLLDTLENYLHKHKFCSECKLKVLEAYDILLDNGDNKHRDKKGYCPALYE</sequence>
<evidence type="ECO:0000313" key="2">
    <source>
        <dbReference type="Proteomes" id="UP000676336"/>
    </source>
</evidence>
<accession>A0A8S3AHK2</accession>
<dbReference type="GO" id="GO:0005634">
    <property type="term" value="C:nucleus"/>
    <property type="evidence" value="ECO:0007669"/>
    <property type="project" value="TreeGrafter"/>
</dbReference>
<evidence type="ECO:0000313" key="1">
    <source>
        <dbReference type="EMBL" id="CAF4718370.1"/>
    </source>
</evidence>
<dbReference type="AlphaFoldDB" id="A0A8S3AHK2"/>
<organism evidence="1 2">
    <name type="scientific">Rotaria magnacalcarata</name>
    <dbReference type="NCBI Taxonomy" id="392030"/>
    <lineage>
        <taxon>Eukaryota</taxon>
        <taxon>Metazoa</taxon>
        <taxon>Spiralia</taxon>
        <taxon>Gnathifera</taxon>
        <taxon>Rotifera</taxon>
        <taxon>Eurotatoria</taxon>
        <taxon>Bdelloidea</taxon>
        <taxon>Philodinida</taxon>
        <taxon>Philodinidae</taxon>
        <taxon>Rotaria</taxon>
    </lineage>
</organism>
<name>A0A8S3AHK2_9BILA</name>
<feature type="non-terminal residue" evidence="1">
    <location>
        <position position="1"/>
    </location>
</feature>
<proteinExistence type="predicted"/>
<dbReference type="Proteomes" id="UP000676336">
    <property type="component" value="Unassembled WGS sequence"/>
</dbReference>
<dbReference type="PANTHER" id="PTHR13601">
    <property type="entry name" value="GAMETOGENETIN-BINDING PROTEIN 2"/>
    <property type="match status" value="1"/>
</dbReference>
<comment type="caution">
    <text evidence="1">The sequence shown here is derived from an EMBL/GenBank/DDBJ whole genome shotgun (WGS) entry which is preliminary data.</text>
</comment>